<keyword evidence="1" id="KW-0472">Membrane</keyword>
<name>A0A1F6TM99_9BACT</name>
<sequence>MSLLNTKLFFGLFILLAFISIGVFGLFEFNHVNEKPMVNCPYANNGSSLCVNSLNHINNWRQFSNVTLFALFIFSFLILGIVLYFLGKQNFLNSKQYFYKWKYYLDSKKLNTYSNRIIKWLSLLENSPSFGI</sequence>
<dbReference type="AlphaFoldDB" id="A0A1F6TM99"/>
<evidence type="ECO:0000256" key="1">
    <source>
        <dbReference type="SAM" id="Phobius"/>
    </source>
</evidence>
<accession>A0A1F6TM99</accession>
<keyword evidence="1" id="KW-1133">Transmembrane helix</keyword>
<reference evidence="2 3" key="1">
    <citation type="journal article" date="2016" name="Nat. Commun.">
        <title>Thousands of microbial genomes shed light on interconnected biogeochemical processes in an aquifer system.</title>
        <authorList>
            <person name="Anantharaman K."/>
            <person name="Brown C.T."/>
            <person name="Hug L.A."/>
            <person name="Sharon I."/>
            <person name="Castelle C.J."/>
            <person name="Probst A.J."/>
            <person name="Thomas B.C."/>
            <person name="Singh A."/>
            <person name="Wilkins M.J."/>
            <person name="Karaoz U."/>
            <person name="Brodie E.L."/>
            <person name="Williams K.H."/>
            <person name="Hubbard S.S."/>
            <person name="Banfield J.F."/>
        </authorList>
    </citation>
    <scope>NUCLEOTIDE SEQUENCE [LARGE SCALE GENOMIC DNA]</scope>
</reference>
<feature type="transmembrane region" description="Helical" evidence="1">
    <location>
        <begin position="66"/>
        <end position="86"/>
    </location>
</feature>
<keyword evidence="1" id="KW-0812">Transmembrane</keyword>
<protein>
    <submittedName>
        <fullName evidence="2">Uncharacterized protein</fullName>
    </submittedName>
</protein>
<feature type="transmembrane region" description="Helical" evidence="1">
    <location>
        <begin position="7"/>
        <end position="27"/>
    </location>
</feature>
<comment type="caution">
    <text evidence="2">The sequence shown here is derived from an EMBL/GenBank/DDBJ whole genome shotgun (WGS) entry which is preliminary data.</text>
</comment>
<evidence type="ECO:0000313" key="2">
    <source>
        <dbReference type="EMBL" id="OGI46251.1"/>
    </source>
</evidence>
<dbReference type="EMBL" id="MFTD01000026">
    <property type="protein sequence ID" value="OGI46251.1"/>
    <property type="molecule type" value="Genomic_DNA"/>
</dbReference>
<gene>
    <name evidence="2" type="ORF">A2121_02980</name>
</gene>
<evidence type="ECO:0000313" key="3">
    <source>
        <dbReference type="Proteomes" id="UP000176484"/>
    </source>
</evidence>
<proteinExistence type="predicted"/>
<dbReference type="Proteomes" id="UP000176484">
    <property type="component" value="Unassembled WGS sequence"/>
</dbReference>
<organism evidence="2 3">
    <name type="scientific">Candidatus Nomurabacteria bacterium GWB1_40_6</name>
    <dbReference type="NCBI Taxonomy" id="1801727"/>
    <lineage>
        <taxon>Bacteria</taxon>
        <taxon>Candidatus Nomuraibacteriota</taxon>
    </lineage>
</organism>